<dbReference type="OrthoDB" id="7279652at2"/>
<feature type="signal peptide" evidence="1">
    <location>
        <begin position="1"/>
        <end position="29"/>
    </location>
</feature>
<comment type="caution">
    <text evidence="2">The sequence shown here is derived from an EMBL/GenBank/DDBJ whole genome shotgun (WGS) entry which is preliminary data.</text>
</comment>
<evidence type="ECO:0000313" key="3">
    <source>
        <dbReference type="Proteomes" id="UP000245461"/>
    </source>
</evidence>
<organism evidence="2 3">
    <name type="scientific">Zavarzinia aquatilis</name>
    <dbReference type="NCBI Taxonomy" id="2211142"/>
    <lineage>
        <taxon>Bacteria</taxon>
        <taxon>Pseudomonadati</taxon>
        <taxon>Pseudomonadota</taxon>
        <taxon>Alphaproteobacteria</taxon>
        <taxon>Rhodospirillales</taxon>
        <taxon>Zavarziniaceae</taxon>
        <taxon>Zavarzinia</taxon>
    </lineage>
</organism>
<keyword evidence="1" id="KW-0732">Signal</keyword>
<evidence type="ECO:0000256" key="1">
    <source>
        <dbReference type="SAM" id="SignalP"/>
    </source>
</evidence>
<evidence type="ECO:0000313" key="2">
    <source>
        <dbReference type="EMBL" id="PWR24942.1"/>
    </source>
</evidence>
<protein>
    <submittedName>
        <fullName evidence="2">Uncharacterized protein</fullName>
    </submittedName>
</protein>
<proteinExistence type="predicted"/>
<name>A0A317EE99_9PROT</name>
<sequence length="147" mass="15714">MNVSVLNEVAPLRIAVLLTALMTAPAALAATPAPAGRYAVDVDATYQALVEAKAATETSRDQLERQKDLIFLEFGAETLSFVAGPQLGGGVKGSCRWRLEQDRIRVDSCRQPDGRPFSVKGQIGFEADSGTVTLTGNTPVPVRYHAQ</sequence>
<reference evidence="2 3" key="1">
    <citation type="submission" date="2018-05" db="EMBL/GenBank/DDBJ databases">
        <title>Zavarzinia sp. HR-AS.</title>
        <authorList>
            <person name="Lee Y."/>
            <person name="Jeon C.O."/>
        </authorList>
    </citation>
    <scope>NUCLEOTIDE SEQUENCE [LARGE SCALE GENOMIC DNA]</scope>
    <source>
        <strain evidence="2 3">HR-AS</strain>
    </source>
</reference>
<dbReference type="Proteomes" id="UP000245461">
    <property type="component" value="Unassembled WGS sequence"/>
</dbReference>
<dbReference type="EMBL" id="QGLE01000002">
    <property type="protein sequence ID" value="PWR24942.1"/>
    <property type="molecule type" value="Genomic_DNA"/>
</dbReference>
<feature type="chain" id="PRO_5016345021" evidence="1">
    <location>
        <begin position="30"/>
        <end position="147"/>
    </location>
</feature>
<accession>A0A317EE99</accession>
<dbReference type="AlphaFoldDB" id="A0A317EE99"/>
<keyword evidence="3" id="KW-1185">Reference proteome</keyword>
<gene>
    <name evidence="2" type="ORF">DKG74_04015</name>
</gene>